<dbReference type="EnsemblPlants" id="Zm00001eb019730_T002">
    <property type="protein sequence ID" value="Zm00001eb019730_P002"/>
    <property type="gene ID" value="Zm00001eb019730"/>
</dbReference>
<organism evidence="2 3">
    <name type="scientific">Zea mays</name>
    <name type="common">Maize</name>
    <dbReference type="NCBI Taxonomy" id="4577"/>
    <lineage>
        <taxon>Eukaryota</taxon>
        <taxon>Viridiplantae</taxon>
        <taxon>Streptophyta</taxon>
        <taxon>Embryophyta</taxon>
        <taxon>Tracheophyta</taxon>
        <taxon>Spermatophyta</taxon>
        <taxon>Magnoliopsida</taxon>
        <taxon>Liliopsida</taxon>
        <taxon>Poales</taxon>
        <taxon>Poaceae</taxon>
        <taxon>PACMAD clade</taxon>
        <taxon>Panicoideae</taxon>
        <taxon>Andropogonodae</taxon>
        <taxon>Andropogoneae</taxon>
        <taxon>Tripsacinae</taxon>
        <taxon>Zea</taxon>
    </lineage>
</organism>
<dbReference type="Gramene" id="Zm00001eb019730_T002">
    <property type="protein sequence ID" value="Zm00001eb019730_P002"/>
    <property type="gene ID" value="Zm00001eb019730"/>
</dbReference>
<accession>A0A804LLP3</accession>
<proteinExistence type="predicted"/>
<name>A0A804LLP3_MAIZE</name>
<dbReference type="AlphaFoldDB" id="A0A804LLP3"/>
<evidence type="ECO:0000256" key="1">
    <source>
        <dbReference type="SAM" id="MobiDB-lite"/>
    </source>
</evidence>
<reference evidence="2" key="2">
    <citation type="submission" date="2019-07" db="EMBL/GenBank/DDBJ databases">
        <authorList>
            <person name="Seetharam A."/>
            <person name="Woodhouse M."/>
            <person name="Cannon E."/>
        </authorList>
    </citation>
    <scope>NUCLEOTIDE SEQUENCE [LARGE SCALE GENOMIC DNA]</scope>
    <source>
        <strain evidence="2">cv. B73</strain>
    </source>
</reference>
<evidence type="ECO:0000313" key="2">
    <source>
        <dbReference type="EnsemblPlants" id="Zm00001eb019730_P002"/>
    </source>
</evidence>
<sequence>MTSRTNLPAGCGLPQCLHRARVLRRRRRLVPFKAGLLHQTRLLGRYLFVVLGFRLVYKAFGARKSFPLSRSRLGSRHHEPLGAASGSQEVHGQEASE</sequence>
<feature type="region of interest" description="Disordered" evidence="1">
    <location>
        <begin position="71"/>
        <end position="97"/>
    </location>
</feature>
<reference evidence="2" key="3">
    <citation type="submission" date="2021-05" db="UniProtKB">
        <authorList>
            <consortium name="EnsemblPlants"/>
        </authorList>
    </citation>
    <scope>IDENTIFICATION</scope>
    <source>
        <strain evidence="2">cv. B73</strain>
    </source>
</reference>
<keyword evidence="3" id="KW-1185">Reference proteome</keyword>
<protein>
    <submittedName>
        <fullName evidence="2">Uncharacterized protein</fullName>
    </submittedName>
</protein>
<evidence type="ECO:0000313" key="3">
    <source>
        <dbReference type="Proteomes" id="UP000007305"/>
    </source>
</evidence>
<dbReference type="Proteomes" id="UP000007305">
    <property type="component" value="Chromosome 1"/>
</dbReference>
<reference evidence="3" key="1">
    <citation type="submission" date="2015-12" db="EMBL/GenBank/DDBJ databases">
        <title>Update maize B73 reference genome by single molecule sequencing technologies.</title>
        <authorList>
            <consortium name="Maize Genome Sequencing Project"/>
            <person name="Ware D."/>
        </authorList>
    </citation>
    <scope>NUCLEOTIDE SEQUENCE [LARGE SCALE GENOMIC DNA]</scope>
    <source>
        <strain evidence="3">cv. B73</strain>
    </source>
</reference>